<dbReference type="Proteomes" id="UP000183658">
    <property type="component" value="Unassembled WGS sequence"/>
</dbReference>
<keyword evidence="2" id="KW-1185">Reference proteome</keyword>
<evidence type="ECO:0000313" key="2">
    <source>
        <dbReference type="Proteomes" id="UP000183658"/>
    </source>
</evidence>
<name>A0A1H9FHZ2_FLAFI</name>
<organism evidence="1 2">
    <name type="scientific">Flavobacterium frigoris</name>
    <dbReference type="NCBI Taxonomy" id="229204"/>
    <lineage>
        <taxon>Bacteria</taxon>
        <taxon>Pseudomonadati</taxon>
        <taxon>Bacteroidota</taxon>
        <taxon>Flavobacteriia</taxon>
        <taxon>Flavobacteriales</taxon>
        <taxon>Flavobacteriaceae</taxon>
        <taxon>Flavobacterium</taxon>
    </lineage>
</organism>
<accession>A0A1H9FHZ2</accession>
<evidence type="ECO:0008006" key="3">
    <source>
        <dbReference type="Google" id="ProtNLM"/>
    </source>
</evidence>
<evidence type="ECO:0000313" key="1">
    <source>
        <dbReference type="EMBL" id="SEQ37526.1"/>
    </source>
</evidence>
<proteinExistence type="predicted"/>
<dbReference type="EMBL" id="FOFZ01000002">
    <property type="protein sequence ID" value="SEQ37526.1"/>
    <property type="molecule type" value="Genomic_DNA"/>
</dbReference>
<dbReference type="AlphaFoldDB" id="A0A1H9FHZ2"/>
<gene>
    <name evidence="1" type="ORF">SAMN05444355_102200</name>
</gene>
<reference evidence="2" key="1">
    <citation type="submission" date="2016-10" db="EMBL/GenBank/DDBJ databases">
        <authorList>
            <person name="Varghese N."/>
            <person name="Submissions S."/>
        </authorList>
    </citation>
    <scope>NUCLEOTIDE SEQUENCE [LARGE SCALE GENOMIC DNA]</scope>
    <source>
        <strain evidence="2">DSM 15719</strain>
    </source>
</reference>
<sequence length="279" mass="31837">MLFNAQLKPHLHRSNKMKKALIVAVILLTGLTGYAQKTAISDTIETPKQEIKKSRLDFNVNLRTSHLWRGLVINDGMTATGYLHYALDKKQHFTVGFWGGAGFAGNYTEINYFVQYQKNDLSIGLWNLFNTKGIENPEVFNYDKNTTTHLIDLRTSYRFPSTFPLRVEADVLLYSGLNDRELNNENQYRSRYSTYVEVSYPIIRDQKVNLNLFLGAAFPIIGSKHLHTSNVESNFDIVNAGMALTKNIEIFDYKLPVSATAMWNPANKIARIQLDVSLF</sequence>
<protein>
    <recommendedName>
        <fullName evidence="3">FrrB</fullName>
    </recommendedName>
</protein>